<evidence type="ECO:0000256" key="6">
    <source>
        <dbReference type="ARBA" id="ARBA00034125"/>
    </source>
</evidence>
<keyword evidence="3 7" id="KW-0812">Transmembrane</keyword>
<dbReference type="EMBL" id="AP022596">
    <property type="protein sequence ID" value="BBY62616.1"/>
    <property type="molecule type" value="Genomic_DNA"/>
</dbReference>
<dbReference type="GO" id="GO:0022857">
    <property type="term" value="F:transmembrane transporter activity"/>
    <property type="evidence" value="ECO:0007669"/>
    <property type="project" value="InterPro"/>
</dbReference>
<reference evidence="10 11" key="1">
    <citation type="journal article" date="2019" name="Emerg. Microbes Infect.">
        <title>Comprehensive subspecies identification of 175 nontuberculous mycobacteria species based on 7547 genomic profiles.</title>
        <authorList>
            <person name="Matsumoto Y."/>
            <person name="Kinjo T."/>
            <person name="Motooka D."/>
            <person name="Nabeya D."/>
            <person name="Jung N."/>
            <person name="Uechi K."/>
            <person name="Horii T."/>
            <person name="Iida T."/>
            <person name="Fujita J."/>
            <person name="Nakamura S."/>
        </authorList>
    </citation>
    <scope>NUCLEOTIDE SEQUENCE [LARGE SCALE GENOMIC DNA]</scope>
    <source>
        <strain evidence="10 11">JCM 30396</strain>
    </source>
</reference>
<feature type="transmembrane region" description="Helical" evidence="7">
    <location>
        <begin position="255"/>
        <end position="279"/>
    </location>
</feature>
<feature type="transmembrane region" description="Helical" evidence="7">
    <location>
        <begin position="380"/>
        <end position="400"/>
    </location>
</feature>
<proteinExistence type="inferred from homology"/>
<organism evidence="10 11">
    <name type="scientific">Mycolicibacterium helvum</name>
    <dbReference type="NCBI Taxonomy" id="1534349"/>
    <lineage>
        <taxon>Bacteria</taxon>
        <taxon>Bacillati</taxon>
        <taxon>Actinomycetota</taxon>
        <taxon>Actinomycetes</taxon>
        <taxon>Mycobacteriales</taxon>
        <taxon>Mycobacteriaceae</taxon>
        <taxon>Mycolicibacterium</taxon>
    </lineage>
</organism>
<keyword evidence="2" id="KW-1003">Cell membrane</keyword>
<feature type="domain" description="Threonine/serine exporter-like N-terminal" evidence="8">
    <location>
        <begin position="9"/>
        <end position="245"/>
    </location>
</feature>
<dbReference type="InterPro" id="IPR024528">
    <property type="entry name" value="ThrE_2"/>
</dbReference>
<evidence type="ECO:0000259" key="8">
    <source>
        <dbReference type="Pfam" id="PF06738"/>
    </source>
</evidence>
<evidence type="ECO:0008006" key="12">
    <source>
        <dbReference type="Google" id="ProtNLM"/>
    </source>
</evidence>
<dbReference type="RefSeq" id="WP_163746401.1">
    <property type="nucleotide sequence ID" value="NZ_AP022596.1"/>
</dbReference>
<dbReference type="InterPro" id="IPR010619">
    <property type="entry name" value="ThrE-like_N"/>
</dbReference>
<dbReference type="KEGG" id="mhev:MHEL_08590"/>
<feature type="transmembrane region" description="Helical" evidence="7">
    <location>
        <begin position="299"/>
        <end position="323"/>
    </location>
</feature>
<feature type="transmembrane region" description="Helical" evidence="7">
    <location>
        <begin position="138"/>
        <end position="156"/>
    </location>
</feature>
<accession>A0A7I7T3E0</accession>
<evidence type="ECO:0000259" key="9">
    <source>
        <dbReference type="Pfam" id="PF12821"/>
    </source>
</evidence>
<protein>
    <recommendedName>
        <fullName evidence="12">Threonine/serine exporter-like N-terminal domain-containing protein</fullName>
    </recommendedName>
</protein>
<dbReference type="InterPro" id="IPR050539">
    <property type="entry name" value="ThrE_Dicarb/AminoAcid_Exp"/>
</dbReference>
<comment type="subcellular location">
    <subcellularLocation>
        <location evidence="1">Cell membrane</location>
        <topology evidence="1">Multi-pass membrane protein</topology>
    </subcellularLocation>
</comment>
<dbReference type="Pfam" id="PF12821">
    <property type="entry name" value="ThrE_2"/>
    <property type="match status" value="1"/>
</dbReference>
<dbReference type="PANTHER" id="PTHR34390:SF2">
    <property type="entry name" value="SUCCINATE TRANSPORTER SUBUNIT YJJP-RELATED"/>
    <property type="match status" value="1"/>
</dbReference>
<evidence type="ECO:0000256" key="1">
    <source>
        <dbReference type="ARBA" id="ARBA00004651"/>
    </source>
</evidence>
<sequence length="431" mass="44016">MSDVATDRDLTLRAAALLYGNGQSTQMVLVAVDRINQGLDSHTTVVPSWASLLAVTDDPAAPVRVAPVSPVGVNMRRVARAMRAIDRAEDGPLDRAELDRDLTLAAGEKFSSTAAFVAACAAGAAALAVVFGVDEVRAIVLAAISAAAGGALRRGLGRFSAGPPMQAFAAATVAGAVGALAMHLNIGAAALITVCPAMVLVPGPHVLNGAMDVLALRITLGIARLGYAALVLAAIAAGLILGLRLGGQTLPVSGGAAAVPLIADVLAAGVAAACYPVYFSMPYRMIGWPIATGMAAHALHWWATTVWHLSLASSAFLACLLVGAVLAPVSHKLRIPFAAIGFAAVVALVPGVYVFRTLSGLAQLPASTTPELVAVTMSDAATAALVVTAMALGLIIPIHIRDALVRRQPRCASARRKNIRLAGRSASRRTK</sequence>
<gene>
    <name evidence="10" type="ORF">MHEL_08590</name>
</gene>
<comment type="similarity">
    <text evidence="6">Belongs to the ThrE exporter (TC 2.A.79) family.</text>
</comment>
<dbReference type="Proteomes" id="UP000467148">
    <property type="component" value="Chromosome"/>
</dbReference>
<keyword evidence="4 7" id="KW-1133">Transmembrane helix</keyword>
<evidence type="ECO:0000313" key="10">
    <source>
        <dbReference type="EMBL" id="BBY62616.1"/>
    </source>
</evidence>
<dbReference type="PANTHER" id="PTHR34390">
    <property type="entry name" value="UPF0442 PROTEIN YJJB-RELATED"/>
    <property type="match status" value="1"/>
</dbReference>
<evidence type="ECO:0000256" key="5">
    <source>
        <dbReference type="ARBA" id="ARBA00023136"/>
    </source>
</evidence>
<feature type="transmembrane region" description="Helical" evidence="7">
    <location>
        <begin position="110"/>
        <end position="132"/>
    </location>
</feature>
<evidence type="ECO:0000313" key="11">
    <source>
        <dbReference type="Proteomes" id="UP000467148"/>
    </source>
</evidence>
<evidence type="ECO:0000256" key="2">
    <source>
        <dbReference type="ARBA" id="ARBA00022475"/>
    </source>
</evidence>
<dbReference type="AlphaFoldDB" id="A0A7I7T3E0"/>
<keyword evidence="11" id="KW-1185">Reference proteome</keyword>
<evidence type="ECO:0000256" key="7">
    <source>
        <dbReference type="SAM" id="Phobius"/>
    </source>
</evidence>
<name>A0A7I7T3E0_9MYCO</name>
<dbReference type="GO" id="GO:0005886">
    <property type="term" value="C:plasma membrane"/>
    <property type="evidence" value="ECO:0007669"/>
    <property type="project" value="UniProtKB-SubCell"/>
</dbReference>
<feature type="transmembrane region" description="Helical" evidence="7">
    <location>
        <begin position="221"/>
        <end position="243"/>
    </location>
</feature>
<evidence type="ECO:0000256" key="3">
    <source>
        <dbReference type="ARBA" id="ARBA00022692"/>
    </source>
</evidence>
<dbReference type="GO" id="GO:0015744">
    <property type="term" value="P:succinate transport"/>
    <property type="evidence" value="ECO:0007669"/>
    <property type="project" value="TreeGrafter"/>
</dbReference>
<feature type="transmembrane region" description="Helical" evidence="7">
    <location>
        <begin position="335"/>
        <end position="355"/>
    </location>
</feature>
<evidence type="ECO:0000256" key="4">
    <source>
        <dbReference type="ARBA" id="ARBA00022989"/>
    </source>
</evidence>
<dbReference type="Pfam" id="PF06738">
    <property type="entry name" value="ThrE"/>
    <property type="match status" value="1"/>
</dbReference>
<feature type="transmembrane region" description="Helical" evidence="7">
    <location>
        <begin position="168"/>
        <end position="201"/>
    </location>
</feature>
<keyword evidence="5 7" id="KW-0472">Membrane</keyword>
<feature type="domain" description="Threonine/Serine exporter ThrE" evidence="9">
    <location>
        <begin position="265"/>
        <end position="398"/>
    </location>
</feature>